<dbReference type="InterPro" id="IPR011041">
    <property type="entry name" value="Quinoprot_gluc/sorb_DH_b-prop"/>
</dbReference>
<dbReference type="PROSITE" id="PS51007">
    <property type="entry name" value="CYTC"/>
    <property type="match status" value="1"/>
</dbReference>
<organism evidence="7 8">
    <name type="scientific">Euzebyella saccharophila</name>
    <dbReference type="NCBI Taxonomy" id="679664"/>
    <lineage>
        <taxon>Bacteria</taxon>
        <taxon>Pseudomonadati</taxon>
        <taxon>Bacteroidota</taxon>
        <taxon>Flavobacteriia</taxon>
        <taxon>Flavobacteriales</taxon>
        <taxon>Flavobacteriaceae</taxon>
        <taxon>Euzebyella</taxon>
    </lineage>
</organism>
<reference evidence="8" key="1">
    <citation type="journal article" date="2019" name="Int. J. Syst. Evol. Microbiol.">
        <title>The Global Catalogue of Microorganisms (GCM) 10K type strain sequencing project: providing services to taxonomists for standard genome sequencing and annotation.</title>
        <authorList>
            <consortium name="The Broad Institute Genomics Platform"/>
            <consortium name="The Broad Institute Genome Sequencing Center for Infectious Disease"/>
            <person name="Wu L."/>
            <person name="Ma J."/>
        </authorList>
    </citation>
    <scope>NUCLEOTIDE SEQUENCE [LARGE SCALE GENOMIC DNA]</scope>
    <source>
        <strain evidence="8">CECT 7477</strain>
    </source>
</reference>
<dbReference type="Proteomes" id="UP001595814">
    <property type="component" value="Unassembled WGS sequence"/>
</dbReference>
<feature type="signal peptide" evidence="5">
    <location>
        <begin position="1"/>
        <end position="23"/>
    </location>
</feature>
<dbReference type="InterPro" id="IPR011042">
    <property type="entry name" value="6-blade_b-propeller_TolB-like"/>
</dbReference>
<evidence type="ECO:0000256" key="1">
    <source>
        <dbReference type="ARBA" id="ARBA00022617"/>
    </source>
</evidence>
<evidence type="ECO:0000256" key="5">
    <source>
        <dbReference type="SAM" id="SignalP"/>
    </source>
</evidence>
<dbReference type="RefSeq" id="WP_192462402.1">
    <property type="nucleotide sequence ID" value="NZ_JACYFJ010000003.1"/>
</dbReference>
<keyword evidence="8" id="KW-1185">Reference proteome</keyword>
<dbReference type="EMBL" id="JBHSAW010000003">
    <property type="protein sequence ID" value="MFC4094658.1"/>
    <property type="molecule type" value="Genomic_DNA"/>
</dbReference>
<dbReference type="SUPFAM" id="SSF50952">
    <property type="entry name" value="Soluble quinoprotein glucose dehydrogenase"/>
    <property type="match status" value="1"/>
</dbReference>
<dbReference type="Pfam" id="PF13646">
    <property type="entry name" value="HEAT_2"/>
    <property type="match status" value="1"/>
</dbReference>
<evidence type="ECO:0000313" key="8">
    <source>
        <dbReference type="Proteomes" id="UP001595814"/>
    </source>
</evidence>
<dbReference type="PANTHER" id="PTHR33546">
    <property type="entry name" value="LARGE, MULTIFUNCTIONAL SECRETED PROTEIN-RELATED"/>
    <property type="match status" value="1"/>
</dbReference>
<dbReference type="InterPro" id="IPR036909">
    <property type="entry name" value="Cyt_c-like_dom_sf"/>
</dbReference>
<dbReference type="SUPFAM" id="SSF48371">
    <property type="entry name" value="ARM repeat"/>
    <property type="match status" value="1"/>
</dbReference>
<evidence type="ECO:0000256" key="2">
    <source>
        <dbReference type="ARBA" id="ARBA00022723"/>
    </source>
</evidence>
<dbReference type="InterPro" id="IPR004155">
    <property type="entry name" value="PBS_lyase_HEAT"/>
</dbReference>
<dbReference type="PROSITE" id="PS51257">
    <property type="entry name" value="PROKAR_LIPOPROTEIN"/>
    <property type="match status" value="1"/>
</dbReference>
<dbReference type="InterPro" id="IPR009056">
    <property type="entry name" value="Cyt_c-like_dom"/>
</dbReference>
<dbReference type="SUPFAM" id="SSF46626">
    <property type="entry name" value="Cytochrome c"/>
    <property type="match status" value="1"/>
</dbReference>
<evidence type="ECO:0000313" key="7">
    <source>
        <dbReference type="EMBL" id="MFC4094658.1"/>
    </source>
</evidence>
<dbReference type="InterPro" id="IPR055557">
    <property type="entry name" value="DUF7133"/>
</dbReference>
<evidence type="ECO:0000259" key="6">
    <source>
        <dbReference type="PROSITE" id="PS51007"/>
    </source>
</evidence>
<feature type="domain" description="Cytochrome c" evidence="6">
    <location>
        <begin position="998"/>
        <end position="1134"/>
    </location>
</feature>
<evidence type="ECO:0000256" key="3">
    <source>
        <dbReference type="ARBA" id="ARBA00023004"/>
    </source>
</evidence>
<comment type="caution">
    <text evidence="7">The sequence shown here is derived from an EMBL/GenBank/DDBJ whole genome shotgun (WGS) entry which is preliminary data.</text>
</comment>
<accession>A0ABV8JQ32</accession>
<dbReference type="SMART" id="SM00567">
    <property type="entry name" value="EZ_HEAT"/>
    <property type="match status" value="3"/>
</dbReference>
<sequence length="1139" mass="126264">MKFNSRLNYFLPLSLLLISLASCDNKPQKPKETPLVIREDSLTEVSRAQEIREGITPTIADGLELSLWASDSLAPDPIAMQMDKYGRVYLTRTNRQKNSEFDIRGYRDWMTPSISWETPEDRRAFLHETFAPEKSEENEWLKDLNGDGSHDWKDLAVEKDEVWMLEDSNKNGVADKATRILEDFHDEITDVAGALLVRDEDVFVGIGPDMWRLTDTNDDLVLDEKTSIANGFAVHIGFGGHGMSGAVEGPDGKIYWGIGDIGANITTVDGEKHKYPNQGVIVRSNPDGSNFEVFARGLRNTHEFVFDAYGNIISADNDGDHAGESERLVHIVEGSDAGWRANWQYGKYTDDKNNGYNVWMDEKLFVPRWEDQAAHIIPPIQNFHNGPTGMLYNPGTALGKNWQDKFFLVEFVGNPDRSHIWAFDLQPKGASFELKSDESILSGVLPTGIQFGPDGALYLADWITGWGTKNYGRVWKLDVTDEKDDLEAQRKETERLMTLDYAEQSEAELQQLLSYEDMRIRKRAQFQLVKNGNKGFETLKETAQNGTNQFARIHAIWGIGQLAAEDAGKAAVLRELLGDSDAEIIAQSLKVLGDVKDTEAASTYISLLKNNNPRVQFFAAQALGRIQHEAAIQPLLNMIAENDDEDVYIRHAGVLALTRIGKAAPMVALAGNEDRSLRIAAVLVLRRLQDAQVQEFLNDEDEFVVTEAARAINDDWSIEAALPALANMLTSEKFVSEPLQRRAINAALRVGGDKELENLLAFAKRQDVPNVLRGEALAAIGTWAEPSVLDRVDGRYRGEVKRDLEGVKTKVEKEIPAFIEDRDPEILIGISKTLANLGIDSQNDRLYQIMKRHNAPEVRATILKALGDLKYNDIAGAMQLGMKDKEASVRTTALGLIPQLEISKEQLPNVVNPIFRSGSVREQQRMLGVLGELPIEKSGDVLAGLIADAKTNKLNESVILDLVEAVEATDSEPLIAQLEEIKGDGNSVEAYKETLVGGNRRNGNRVFNNNPTAQCTRCHAVGGAGGTVGPPLENIGNILTREQILESLIEPSARLAPGYGSVSLTLKDGQEVNGILEAENEHELILRTNQAEPLEVPVSRIAKRQNMPSAMPAMGKLITKRELRDLIEFLAGLKQEPTS</sequence>
<evidence type="ECO:0000256" key="4">
    <source>
        <dbReference type="PROSITE-ProRule" id="PRU00433"/>
    </source>
</evidence>
<dbReference type="InterPro" id="IPR011989">
    <property type="entry name" value="ARM-like"/>
</dbReference>
<proteinExistence type="predicted"/>
<keyword evidence="1 4" id="KW-0349">Heme</keyword>
<keyword evidence="3 4" id="KW-0408">Iron</keyword>
<dbReference type="NCBIfam" id="TIGR02603">
    <property type="entry name" value="CxxCH_TIGR02603"/>
    <property type="match status" value="1"/>
</dbReference>
<dbReference type="Pfam" id="PF23500">
    <property type="entry name" value="DUF7133"/>
    <property type="match status" value="1"/>
</dbReference>
<dbReference type="Gene3D" id="2.120.10.30">
    <property type="entry name" value="TolB, C-terminal domain"/>
    <property type="match status" value="1"/>
</dbReference>
<dbReference type="PANTHER" id="PTHR33546:SF1">
    <property type="entry name" value="LARGE, MULTIFUNCTIONAL SECRETED PROTEIN"/>
    <property type="match status" value="1"/>
</dbReference>
<dbReference type="InterPro" id="IPR013427">
    <property type="entry name" value="Haem-bd_dom_put"/>
</dbReference>
<dbReference type="Gene3D" id="1.10.760.10">
    <property type="entry name" value="Cytochrome c-like domain"/>
    <property type="match status" value="1"/>
</dbReference>
<dbReference type="Gene3D" id="1.25.10.10">
    <property type="entry name" value="Leucine-rich Repeat Variant"/>
    <property type="match status" value="2"/>
</dbReference>
<protein>
    <submittedName>
        <fullName evidence="7">HEAT repeat domain-containing protein</fullName>
    </submittedName>
</protein>
<gene>
    <name evidence="7" type="ORF">ACFOUT_02155</name>
</gene>
<name>A0ABV8JQ32_9FLAO</name>
<feature type="chain" id="PRO_5047224705" evidence="5">
    <location>
        <begin position="24"/>
        <end position="1139"/>
    </location>
</feature>
<keyword evidence="5" id="KW-0732">Signal</keyword>
<dbReference type="InterPro" id="IPR016024">
    <property type="entry name" value="ARM-type_fold"/>
</dbReference>
<keyword evidence="2 4" id="KW-0479">Metal-binding</keyword>